<name>A0AB38VQ77_STRAG</name>
<dbReference type="RefSeq" id="WP_001876771.1">
    <property type="nucleotide sequence ID" value="NZ_CP104748.1"/>
</dbReference>
<sequence>MGKAKDYTGQRFGRLVVIERLPQDPYTKAKYKCQCDCGKLTIVNSSNLATGHSTSCGCIVTKHGFARKERLYNIWVGMRQRYRDKNSNDYIKYGGRGITICDEWEEYIQFKQWASSNGYRDNLSIDRIDVNGNYEPSNCRWANSTEQANNQRNNHLITFKGKTQTIKQWSSELGISNITLLTRLNRGWSITKALTTPTQKGV</sequence>
<gene>
    <name evidence="1" type="ORF">NCTC8184_01948</name>
</gene>
<evidence type="ECO:0000313" key="1">
    <source>
        <dbReference type="EMBL" id="VED65885.1"/>
    </source>
</evidence>
<dbReference type="AlphaFoldDB" id="A0AB38VQ77"/>
<evidence type="ECO:0000313" key="2">
    <source>
        <dbReference type="Proteomes" id="UP000268870"/>
    </source>
</evidence>
<proteinExistence type="predicted"/>
<protein>
    <submittedName>
        <fullName evidence="1">AP2 domain protein</fullName>
    </submittedName>
</protein>
<reference evidence="1 2" key="1">
    <citation type="submission" date="2018-12" db="EMBL/GenBank/DDBJ databases">
        <authorList>
            <consortium name="Pathogen Informatics"/>
        </authorList>
    </citation>
    <scope>NUCLEOTIDE SEQUENCE [LARGE SCALE GENOMIC DNA]</scope>
    <source>
        <strain evidence="1 2">NCTC8184</strain>
    </source>
</reference>
<organism evidence="1 2">
    <name type="scientific">Streptococcus agalactiae</name>
    <dbReference type="NCBI Taxonomy" id="1311"/>
    <lineage>
        <taxon>Bacteria</taxon>
        <taxon>Bacillati</taxon>
        <taxon>Bacillota</taxon>
        <taxon>Bacilli</taxon>
        <taxon>Lactobacillales</taxon>
        <taxon>Streptococcaceae</taxon>
        <taxon>Streptococcus</taxon>
    </lineage>
</organism>
<accession>A0AB38VQ77</accession>
<dbReference type="EMBL" id="LR134265">
    <property type="protein sequence ID" value="VED65885.1"/>
    <property type="molecule type" value="Genomic_DNA"/>
</dbReference>
<dbReference type="Proteomes" id="UP000268870">
    <property type="component" value="Chromosome"/>
</dbReference>